<comment type="similarity">
    <text evidence="2 9">Belongs to the MGMT family.</text>
</comment>
<dbReference type="SUPFAM" id="SSF46767">
    <property type="entry name" value="Methylated DNA-protein cysteine methyltransferase, C-terminal domain"/>
    <property type="match status" value="1"/>
</dbReference>
<comment type="function">
    <text evidence="9">Involved in the cellular defense against the biological effects of O6-methylguanine (O6-MeG) and O4-methylthymine (O4-MeT) in DNA. Repairs the methylated nucleobase in DNA by stoichiometrically transferring the methyl group to a cysteine residue in the enzyme. This is a suicide reaction: the enzyme is irreversibly inactivated.</text>
</comment>
<dbReference type="NCBIfam" id="TIGR00589">
    <property type="entry name" value="ogt"/>
    <property type="match status" value="1"/>
</dbReference>
<gene>
    <name evidence="12" type="ORF">BT1A1_1883</name>
</gene>
<evidence type="ECO:0000256" key="1">
    <source>
        <dbReference type="ARBA" id="ARBA00001286"/>
    </source>
</evidence>
<dbReference type="InterPro" id="IPR001497">
    <property type="entry name" value="MethylDNA_cys_MeTrfase_AS"/>
</dbReference>
<dbReference type="InterPro" id="IPR023546">
    <property type="entry name" value="MGMT"/>
</dbReference>
<reference evidence="12 13" key="1">
    <citation type="submission" date="2014-07" db="EMBL/GenBank/DDBJ databases">
        <authorList>
            <person name="Wibberg Daniel"/>
        </authorList>
    </citation>
    <scope>NUCLEOTIDE SEQUENCE [LARGE SCALE GENOMIC DNA]</scope>
</reference>
<dbReference type="GO" id="GO:0003908">
    <property type="term" value="F:methylated-DNA-[protein]-cysteine S-methyltransferase activity"/>
    <property type="evidence" value="ECO:0007669"/>
    <property type="project" value="UniProtKB-UniRule"/>
</dbReference>
<dbReference type="Gene3D" id="3.30.160.70">
    <property type="entry name" value="Methylated DNA-protein cysteine methyltransferase domain"/>
    <property type="match status" value="1"/>
</dbReference>
<dbReference type="PANTHER" id="PTHR10815:SF13">
    <property type="entry name" value="METHYLATED-DNA--PROTEIN-CYSTEINE METHYLTRANSFERASE"/>
    <property type="match status" value="1"/>
</dbReference>
<dbReference type="RefSeq" id="WP_034770394.1">
    <property type="nucleotide sequence ID" value="NZ_CCRF01000059.1"/>
</dbReference>
<comment type="catalytic activity">
    <reaction evidence="1 9">
        <text>a 4-O-methyl-thymidine in DNA + L-cysteinyl-[protein] = a thymidine in DNA + S-methyl-L-cysteinyl-[protein]</text>
        <dbReference type="Rhea" id="RHEA:53428"/>
        <dbReference type="Rhea" id="RHEA-COMP:10131"/>
        <dbReference type="Rhea" id="RHEA-COMP:10132"/>
        <dbReference type="Rhea" id="RHEA-COMP:13555"/>
        <dbReference type="Rhea" id="RHEA-COMP:13556"/>
        <dbReference type="ChEBI" id="CHEBI:29950"/>
        <dbReference type="ChEBI" id="CHEBI:82612"/>
        <dbReference type="ChEBI" id="CHEBI:137386"/>
        <dbReference type="ChEBI" id="CHEBI:137387"/>
        <dbReference type="EC" id="2.1.1.63"/>
    </reaction>
</comment>
<comment type="catalytic activity">
    <reaction evidence="8 9">
        <text>a 6-O-methyl-2'-deoxyguanosine in DNA + L-cysteinyl-[protein] = S-methyl-L-cysteinyl-[protein] + a 2'-deoxyguanosine in DNA</text>
        <dbReference type="Rhea" id="RHEA:24000"/>
        <dbReference type="Rhea" id="RHEA-COMP:10131"/>
        <dbReference type="Rhea" id="RHEA-COMP:10132"/>
        <dbReference type="Rhea" id="RHEA-COMP:11367"/>
        <dbReference type="Rhea" id="RHEA-COMP:11368"/>
        <dbReference type="ChEBI" id="CHEBI:29950"/>
        <dbReference type="ChEBI" id="CHEBI:82612"/>
        <dbReference type="ChEBI" id="CHEBI:85445"/>
        <dbReference type="ChEBI" id="CHEBI:85448"/>
        <dbReference type="EC" id="2.1.1.63"/>
    </reaction>
</comment>
<dbReference type="GO" id="GO:0005737">
    <property type="term" value="C:cytoplasm"/>
    <property type="evidence" value="ECO:0007669"/>
    <property type="project" value="UniProtKB-SubCell"/>
</dbReference>
<evidence type="ECO:0000259" key="11">
    <source>
        <dbReference type="Pfam" id="PF02870"/>
    </source>
</evidence>
<evidence type="ECO:0000256" key="5">
    <source>
        <dbReference type="ARBA" id="ARBA00022679"/>
    </source>
</evidence>
<dbReference type="EMBL" id="CCRF01000059">
    <property type="protein sequence ID" value="CEE01705.1"/>
    <property type="molecule type" value="Genomic_DNA"/>
</dbReference>
<dbReference type="SUPFAM" id="SSF53155">
    <property type="entry name" value="Methylated DNA-protein cysteine methyltransferase domain"/>
    <property type="match status" value="1"/>
</dbReference>
<comment type="subcellular location">
    <subcellularLocation>
        <location evidence="9">Cytoplasm</location>
    </subcellularLocation>
</comment>
<dbReference type="GO" id="GO:0006307">
    <property type="term" value="P:DNA alkylation repair"/>
    <property type="evidence" value="ECO:0007669"/>
    <property type="project" value="UniProtKB-UniRule"/>
</dbReference>
<sequence length="163" mass="18666">MAKVYQLDYESPIGVIEITGTQDAITSILFSEKDKRKNYPQPETPSVLIECYNQLDEYFQGTRYEFTIPYHLEGSIFQKKVWRALTEIPYAEVESYKDIAVAIENEKAVRAVGSANGKNKLTIVIPCHRVIGANGKLTGYAGGLWRKEWLLRHEKKHKENSKN</sequence>
<evidence type="ECO:0000256" key="3">
    <source>
        <dbReference type="ARBA" id="ARBA00022490"/>
    </source>
</evidence>
<protein>
    <recommendedName>
        <fullName evidence="9">Methylated-DNA--protein-cysteine methyltransferase</fullName>
        <ecNumber evidence="9">2.1.1.63</ecNumber>
    </recommendedName>
    <alternativeName>
        <fullName evidence="9">6-O-methylguanine-DNA methyltransferase</fullName>
        <shortName evidence="9">MGMT</shortName>
    </alternativeName>
    <alternativeName>
        <fullName evidence="9">O-6-methylguanine-DNA-alkyltransferase</fullName>
    </alternativeName>
</protein>
<dbReference type="InterPro" id="IPR036631">
    <property type="entry name" value="MGMT_N_sf"/>
</dbReference>
<dbReference type="PROSITE" id="PS00374">
    <property type="entry name" value="MGMT"/>
    <property type="match status" value="1"/>
</dbReference>
<keyword evidence="5 9" id="KW-0808">Transferase</keyword>
<keyword evidence="13" id="KW-1185">Reference proteome</keyword>
<evidence type="ECO:0000256" key="6">
    <source>
        <dbReference type="ARBA" id="ARBA00022763"/>
    </source>
</evidence>
<dbReference type="InterPro" id="IPR036217">
    <property type="entry name" value="MethylDNA_cys_MeTrfase_DNAb"/>
</dbReference>
<keyword evidence="7 9" id="KW-0234">DNA repair</keyword>
<dbReference type="Proteomes" id="UP000040576">
    <property type="component" value="Unassembled WGS sequence"/>
</dbReference>
<dbReference type="CDD" id="cd06445">
    <property type="entry name" value="ATase"/>
    <property type="match status" value="1"/>
</dbReference>
<comment type="miscellaneous">
    <text evidence="9">This enzyme catalyzes only one turnover and therefore is not strictly catalytic. According to one definition, an enzyme is a biocatalyst that acts repeatedly and over many reaction cycles.</text>
</comment>
<evidence type="ECO:0000256" key="2">
    <source>
        <dbReference type="ARBA" id="ARBA00008711"/>
    </source>
</evidence>
<dbReference type="FunFam" id="1.10.10.10:FF:000214">
    <property type="entry name" value="Methylated-DNA--protein-cysteine methyltransferase"/>
    <property type="match status" value="1"/>
</dbReference>
<accession>A0A090J1H1</accession>
<evidence type="ECO:0000256" key="7">
    <source>
        <dbReference type="ARBA" id="ARBA00023204"/>
    </source>
</evidence>
<dbReference type="InterPro" id="IPR036388">
    <property type="entry name" value="WH-like_DNA-bd_sf"/>
</dbReference>
<evidence type="ECO:0000313" key="13">
    <source>
        <dbReference type="Proteomes" id="UP000040576"/>
    </source>
</evidence>
<feature type="active site" description="Nucleophile; methyl group acceptor" evidence="9">
    <location>
        <position position="127"/>
    </location>
</feature>
<dbReference type="InterPro" id="IPR014048">
    <property type="entry name" value="MethylDNA_cys_MeTrfase_DNA-bd"/>
</dbReference>
<evidence type="ECO:0000256" key="4">
    <source>
        <dbReference type="ARBA" id="ARBA00022603"/>
    </source>
</evidence>
<proteinExistence type="inferred from homology"/>
<dbReference type="Pfam" id="PF02870">
    <property type="entry name" value="Methyltransf_1N"/>
    <property type="match status" value="1"/>
</dbReference>
<feature type="domain" description="Methylguanine DNA methyltransferase ribonuclease-like" evidence="11">
    <location>
        <begin position="9"/>
        <end position="69"/>
    </location>
</feature>
<keyword evidence="3 9" id="KW-0963">Cytoplasm</keyword>
<evidence type="ECO:0000256" key="9">
    <source>
        <dbReference type="HAMAP-Rule" id="MF_00772"/>
    </source>
</evidence>
<dbReference type="HAMAP" id="MF_00772">
    <property type="entry name" value="OGT"/>
    <property type="match status" value="1"/>
</dbReference>
<dbReference type="GO" id="GO:0032259">
    <property type="term" value="P:methylation"/>
    <property type="evidence" value="ECO:0007669"/>
    <property type="project" value="UniProtKB-KW"/>
</dbReference>
<evidence type="ECO:0000313" key="12">
    <source>
        <dbReference type="EMBL" id="CEE01705.1"/>
    </source>
</evidence>
<dbReference type="InterPro" id="IPR008332">
    <property type="entry name" value="MethylG_MeTrfase_N"/>
</dbReference>
<feature type="domain" description="Methylated-DNA-[protein]-cysteine S-methyltransferase DNA binding" evidence="10">
    <location>
        <begin position="77"/>
        <end position="155"/>
    </location>
</feature>
<dbReference type="Gene3D" id="1.10.10.10">
    <property type="entry name" value="Winged helix-like DNA-binding domain superfamily/Winged helix DNA-binding domain"/>
    <property type="match status" value="1"/>
</dbReference>
<name>A0A090J1H1_9BACI</name>
<dbReference type="AlphaFoldDB" id="A0A090J1H1"/>
<organism evidence="12 13">
    <name type="scientific">Caldibacillus thermoamylovorans</name>
    <dbReference type="NCBI Taxonomy" id="35841"/>
    <lineage>
        <taxon>Bacteria</taxon>
        <taxon>Bacillati</taxon>
        <taxon>Bacillota</taxon>
        <taxon>Bacilli</taxon>
        <taxon>Bacillales</taxon>
        <taxon>Bacillaceae</taxon>
        <taxon>Caldibacillus</taxon>
    </lineage>
</organism>
<dbReference type="EC" id="2.1.1.63" evidence="9"/>
<dbReference type="PANTHER" id="PTHR10815">
    <property type="entry name" value="METHYLATED-DNA--PROTEIN-CYSTEINE METHYLTRANSFERASE"/>
    <property type="match status" value="1"/>
</dbReference>
<evidence type="ECO:0000256" key="8">
    <source>
        <dbReference type="ARBA" id="ARBA00049348"/>
    </source>
</evidence>
<evidence type="ECO:0000259" key="10">
    <source>
        <dbReference type="Pfam" id="PF01035"/>
    </source>
</evidence>
<keyword evidence="4 9" id="KW-0489">Methyltransferase</keyword>
<keyword evidence="6 9" id="KW-0227">DNA damage</keyword>
<dbReference type="Pfam" id="PF01035">
    <property type="entry name" value="DNA_binding_1"/>
    <property type="match status" value="1"/>
</dbReference>